<protein>
    <recommendedName>
        <fullName evidence="3">TLDc domain-containing protein</fullName>
    </recommendedName>
</protein>
<evidence type="ECO:0000313" key="2">
    <source>
        <dbReference type="Proteomes" id="UP000041254"/>
    </source>
</evidence>
<name>A0A0G4FW05_VITBC</name>
<dbReference type="AlphaFoldDB" id="A0A0G4FW05"/>
<dbReference type="Proteomes" id="UP000041254">
    <property type="component" value="Unassembled WGS sequence"/>
</dbReference>
<reference evidence="1 2" key="1">
    <citation type="submission" date="2014-11" db="EMBL/GenBank/DDBJ databases">
        <authorList>
            <person name="Zhu J."/>
            <person name="Qi W."/>
            <person name="Song R."/>
        </authorList>
    </citation>
    <scope>NUCLEOTIDE SEQUENCE [LARGE SCALE GENOMIC DNA]</scope>
</reference>
<accession>A0A0G4FW05</accession>
<dbReference type="EMBL" id="CDMY01000510">
    <property type="protein sequence ID" value="CEM19282.1"/>
    <property type="molecule type" value="Genomic_DNA"/>
</dbReference>
<evidence type="ECO:0008006" key="3">
    <source>
        <dbReference type="Google" id="ProtNLM"/>
    </source>
</evidence>
<gene>
    <name evidence="1" type="ORF">Vbra_16360</name>
</gene>
<dbReference type="VEuPathDB" id="CryptoDB:Vbra_16360"/>
<proteinExistence type="predicted"/>
<dbReference type="PhylomeDB" id="A0A0G4FW05"/>
<sequence>MLRRCMSAEREDPLLSLLEREIAARQALAQQVQEQRRYLVEEVSIDVRVEFDDEIKEVKEIIEQVMAGVRYNLELIAFRYDRYIPSSKGLKLMMVADQLCQPGKQFLRLSSLCGQYRYLREWLGGFMALKSMKLLYKSSRDGQKYPAFLDKTRGAARPFILIRSGPGHLFGCTIGGPLAEPDDPNQHAFIPRPVSFYSITGGYDMPCEIPHNR</sequence>
<keyword evidence="2" id="KW-1185">Reference proteome</keyword>
<dbReference type="InParanoid" id="A0A0G4FW05"/>
<evidence type="ECO:0000313" key="1">
    <source>
        <dbReference type="EMBL" id="CEM19282.1"/>
    </source>
</evidence>
<organism evidence="1 2">
    <name type="scientific">Vitrella brassicaformis (strain CCMP3155)</name>
    <dbReference type="NCBI Taxonomy" id="1169540"/>
    <lineage>
        <taxon>Eukaryota</taxon>
        <taxon>Sar</taxon>
        <taxon>Alveolata</taxon>
        <taxon>Colpodellida</taxon>
        <taxon>Vitrellaceae</taxon>
        <taxon>Vitrella</taxon>
    </lineage>
</organism>